<feature type="transmembrane region" description="Helical" evidence="2">
    <location>
        <begin position="69"/>
        <end position="92"/>
    </location>
</feature>
<feature type="compositionally biased region" description="Low complexity" evidence="1">
    <location>
        <begin position="39"/>
        <end position="53"/>
    </location>
</feature>
<dbReference type="InterPro" id="IPR048958">
    <property type="entry name" value="Polysacc_lyase_14"/>
</dbReference>
<evidence type="ECO:0000259" key="3">
    <source>
        <dbReference type="Pfam" id="PF21294"/>
    </source>
</evidence>
<feature type="compositionally biased region" description="Low complexity" evidence="1">
    <location>
        <begin position="7"/>
        <end position="24"/>
    </location>
</feature>
<feature type="region of interest" description="Disordered" evidence="1">
    <location>
        <begin position="99"/>
        <end position="120"/>
    </location>
</feature>
<dbReference type="Pfam" id="PF21294">
    <property type="entry name" value="Polysacc_lyase_14"/>
    <property type="match status" value="2"/>
</dbReference>
<evidence type="ECO:0000313" key="5">
    <source>
        <dbReference type="Proteomes" id="UP000311382"/>
    </source>
</evidence>
<dbReference type="AlphaFoldDB" id="A0A5C5FS74"/>
<dbReference type="PANTHER" id="PTHR40124">
    <property type="match status" value="1"/>
</dbReference>
<dbReference type="Gene3D" id="2.60.120.200">
    <property type="match status" value="2"/>
</dbReference>
<accession>A0A5C5FS74</accession>
<proteinExistence type="predicted"/>
<feature type="region of interest" description="Disordered" evidence="1">
    <location>
        <begin position="1"/>
        <end position="68"/>
    </location>
</feature>
<keyword evidence="2" id="KW-0472">Membrane</keyword>
<organism evidence="4 5">
    <name type="scientific">Rhodotorula diobovata</name>
    <dbReference type="NCBI Taxonomy" id="5288"/>
    <lineage>
        <taxon>Eukaryota</taxon>
        <taxon>Fungi</taxon>
        <taxon>Dikarya</taxon>
        <taxon>Basidiomycota</taxon>
        <taxon>Pucciniomycotina</taxon>
        <taxon>Microbotryomycetes</taxon>
        <taxon>Sporidiobolales</taxon>
        <taxon>Sporidiobolaceae</taxon>
        <taxon>Rhodotorula</taxon>
    </lineage>
</organism>
<comment type="caution">
    <text evidence="4">The sequence shown here is derived from an EMBL/GenBank/DDBJ whole genome shotgun (WGS) entry which is preliminary data.</text>
</comment>
<gene>
    <name evidence="4" type="ORF">DMC30DRAFT_19102</name>
</gene>
<feature type="compositionally biased region" description="Acidic residues" evidence="1">
    <location>
        <begin position="54"/>
        <end position="63"/>
    </location>
</feature>
<evidence type="ECO:0000256" key="1">
    <source>
        <dbReference type="SAM" id="MobiDB-lite"/>
    </source>
</evidence>
<keyword evidence="5" id="KW-1185">Reference proteome</keyword>
<feature type="compositionally biased region" description="Basic residues" evidence="1">
    <location>
        <begin position="28"/>
        <end position="38"/>
    </location>
</feature>
<keyword evidence="2" id="KW-0812">Transmembrane</keyword>
<dbReference type="PANTHER" id="PTHR40124:SF1">
    <property type="entry name" value="DISAGGREGATASE RELATED REPEAT PROTEIN"/>
    <property type="match status" value="1"/>
</dbReference>
<keyword evidence="2" id="KW-1133">Transmembrane helix</keyword>
<reference evidence="4 5" key="1">
    <citation type="submission" date="2019-03" db="EMBL/GenBank/DDBJ databases">
        <title>Rhodosporidium diobovatum UCD-FST 08-225 genome sequencing, assembly, and annotation.</title>
        <authorList>
            <person name="Fakankun I.U."/>
            <person name="Fristensky B."/>
            <person name="Levin D.B."/>
        </authorList>
    </citation>
    <scope>NUCLEOTIDE SEQUENCE [LARGE SCALE GENOMIC DNA]</scope>
    <source>
        <strain evidence="4 5">UCD-FST 08-225</strain>
    </source>
</reference>
<feature type="domain" description="Polysaccharide lyase 14" evidence="3">
    <location>
        <begin position="252"/>
        <end position="381"/>
    </location>
</feature>
<dbReference type="Proteomes" id="UP000311382">
    <property type="component" value="Unassembled WGS sequence"/>
</dbReference>
<name>A0A5C5FS74_9BASI</name>
<dbReference type="OrthoDB" id="2395160at2759"/>
<evidence type="ECO:0000256" key="2">
    <source>
        <dbReference type="SAM" id="Phobius"/>
    </source>
</evidence>
<feature type="domain" description="Polysaccharide lyase 14" evidence="3">
    <location>
        <begin position="197"/>
        <end position="251"/>
    </location>
</feature>
<evidence type="ECO:0000313" key="4">
    <source>
        <dbReference type="EMBL" id="TNY19072.1"/>
    </source>
</evidence>
<dbReference type="EMBL" id="SOZI01000109">
    <property type="protein sequence ID" value="TNY19072.1"/>
    <property type="molecule type" value="Genomic_DNA"/>
</dbReference>
<sequence length="403" mass="41664">MSHDDSTSSSSSASSSGSSSSSSSDGRRRVRHRSRLGRRPSSSSSSSSGSSNDSEADESDEEEPSRTGISPLSCLLLVLIVAVAGGLAVFVFERTEGKVEEGGGTADGATSGTSTKKPASSVALSGAPAATSIPTDFLAALASSFSMTPAAVSSLPMPSSALPSSSAANSYIQEAWSVKKGSGPLSFVEDPLEGGGGLVLEVDYPKGSYSGAKDVVAGVGNMQMAVFGKSKQRAIVSYEVGFSAGFDFVKGVMWRAAGDGEVYAYIPTYDGQCSEKEDKSSYMCHGQDGVSIDRGSFVFEAGKWNTVTQVAVLNSDPGPSGQANGVLAVYAGETQTLYREDVVFRTNASVSLNAFIFSTFFGGSTEDYAATADCSTYYRNMQFFEGDDASTVQGETVQATADA</sequence>
<protein>
    <recommendedName>
        <fullName evidence="3">Polysaccharide lyase 14 domain-containing protein</fullName>
    </recommendedName>
</protein>